<evidence type="ECO:0000256" key="1">
    <source>
        <dbReference type="SAM" id="Phobius"/>
    </source>
</evidence>
<proteinExistence type="predicted"/>
<reference evidence="2" key="1">
    <citation type="submission" date="2024-05" db="EMBL/GenBank/DDBJ databases">
        <title>Herbiconiux sp. A18JL235.</title>
        <authorList>
            <person name="Zhang G."/>
        </authorList>
    </citation>
    <scope>NUCLEOTIDE SEQUENCE</scope>
    <source>
        <strain evidence="2">A18JL235</strain>
    </source>
</reference>
<feature type="transmembrane region" description="Helical" evidence="1">
    <location>
        <begin position="73"/>
        <end position="92"/>
    </location>
</feature>
<protein>
    <submittedName>
        <fullName evidence="2">Uncharacterized protein</fullName>
    </submittedName>
</protein>
<keyword evidence="1" id="KW-0472">Membrane</keyword>
<feature type="transmembrane region" description="Helical" evidence="1">
    <location>
        <begin position="48"/>
        <end position="67"/>
    </location>
</feature>
<evidence type="ECO:0000313" key="2">
    <source>
        <dbReference type="EMBL" id="XDI06709.1"/>
    </source>
</evidence>
<keyword evidence="1" id="KW-0812">Transmembrane</keyword>
<sequence>MTAVLWPETPVKELNKKVAGGVFVLFWLTALALWIIAPNIADPRLGAYVIDTGLVLASVGFAAPQMFSRRAFGAVLAAAFLALGLFALGDFLEITVLSYFLRMFVPFIALLSALYAAAGKLKVWY</sequence>
<feature type="transmembrane region" description="Helical" evidence="1">
    <location>
        <begin position="99"/>
        <end position="118"/>
    </location>
</feature>
<name>A0AB39BJP3_9MICO</name>
<organism evidence="2">
    <name type="scientific">Herbiconiux sp. A18JL235</name>
    <dbReference type="NCBI Taxonomy" id="3152363"/>
    <lineage>
        <taxon>Bacteria</taxon>
        <taxon>Bacillati</taxon>
        <taxon>Actinomycetota</taxon>
        <taxon>Actinomycetes</taxon>
        <taxon>Micrococcales</taxon>
        <taxon>Microbacteriaceae</taxon>
        <taxon>Herbiconiux</taxon>
    </lineage>
</organism>
<feature type="transmembrane region" description="Helical" evidence="1">
    <location>
        <begin position="18"/>
        <end position="36"/>
    </location>
</feature>
<dbReference type="AlphaFoldDB" id="A0AB39BJP3"/>
<dbReference type="RefSeq" id="WP_368499088.1">
    <property type="nucleotide sequence ID" value="NZ_CP162511.1"/>
</dbReference>
<gene>
    <name evidence="2" type="ORF">ABFY20_06290</name>
</gene>
<keyword evidence="1" id="KW-1133">Transmembrane helix</keyword>
<accession>A0AB39BJP3</accession>
<dbReference type="EMBL" id="CP162511">
    <property type="protein sequence ID" value="XDI06709.1"/>
    <property type="molecule type" value="Genomic_DNA"/>
</dbReference>